<dbReference type="Pfam" id="PF00300">
    <property type="entry name" value="His_Phos_1"/>
    <property type="match status" value="1"/>
</dbReference>
<dbReference type="InterPro" id="IPR029033">
    <property type="entry name" value="His_PPase_superfam"/>
</dbReference>
<accession>A0ABV7H6U1</accession>
<organism evidence="2 3">
    <name type="scientific">Piscinibacterium candidicorallinum</name>
    <dbReference type="NCBI Taxonomy" id="1793872"/>
    <lineage>
        <taxon>Bacteria</taxon>
        <taxon>Pseudomonadati</taxon>
        <taxon>Pseudomonadota</taxon>
        <taxon>Betaproteobacteria</taxon>
        <taxon>Burkholderiales</taxon>
        <taxon>Piscinibacterium</taxon>
    </lineage>
</organism>
<sequence length="227" mass="24801">MTRHPLHGLLLAAVVAVSLLWSAAAHAQLTVYVVRHGQTDWNREGRIQGGTDNPLNATGREQAANLGRLLADVKIDTVYTSSHQRAAQTAAVFEGKTRIVAMDELRERFFGKFEGANDKDPAIVADWNKRRFSWTDDMEGGETLESQSRRAEAALKTIRERTPRGTVVIVGHGGINPLIVSHLIGVPPQTGASAINQGNDEIYRIDISASGSTAIWKMIPTTKLNEL</sequence>
<dbReference type="InterPro" id="IPR013078">
    <property type="entry name" value="His_Pase_superF_clade-1"/>
</dbReference>
<evidence type="ECO:0000313" key="2">
    <source>
        <dbReference type="EMBL" id="MFC3147742.1"/>
    </source>
</evidence>
<dbReference type="EC" id="3.1.3.-" evidence="2"/>
<dbReference type="Gene3D" id="3.40.50.1240">
    <property type="entry name" value="Phosphoglycerate mutase-like"/>
    <property type="match status" value="1"/>
</dbReference>
<dbReference type="Proteomes" id="UP001595556">
    <property type="component" value="Unassembled WGS sequence"/>
</dbReference>
<dbReference type="InterPro" id="IPR001345">
    <property type="entry name" value="PG/BPGM_mutase_AS"/>
</dbReference>
<dbReference type="SMART" id="SM00855">
    <property type="entry name" value="PGAM"/>
    <property type="match status" value="1"/>
</dbReference>
<dbReference type="RefSeq" id="WP_377303082.1">
    <property type="nucleotide sequence ID" value="NZ_CP180191.1"/>
</dbReference>
<dbReference type="GO" id="GO:0016787">
    <property type="term" value="F:hydrolase activity"/>
    <property type="evidence" value="ECO:0007669"/>
    <property type="project" value="UniProtKB-KW"/>
</dbReference>
<evidence type="ECO:0000256" key="1">
    <source>
        <dbReference type="SAM" id="SignalP"/>
    </source>
</evidence>
<feature type="signal peptide" evidence="1">
    <location>
        <begin position="1"/>
        <end position="27"/>
    </location>
</feature>
<name>A0ABV7H6U1_9BURK</name>
<evidence type="ECO:0000313" key="3">
    <source>
        <dbReference type="Proteomes" id="UP001595556"/>
    </source>
</evidence>
<comment type="caution">
    <text evidence="2">The sequence shown here is derived from an EMBL/GenBank/DDBJ whole genome shotgun (WGS) entry which is preliminary data.</text>
</comment>
<dbReference type="CDD" id="cd07067">
    <property type="entry name" value="HP_PGM_like"/>
    <property type="match status" value="1"/>
</dbReference>
<reference evidence="3" key="1">
    <citation type="journal article" date="2019" name="Int. J. Syst. Evol. Microbiol.">
        <title>The Global Catalogue of Microorganisms (GCM) 10K type strain sequencing project: providing services to taxonomists for standard genome sequencing and annotation.</title>
        <authorList>
            <consortium name="The Broad Institute Genomics Platform"/>
            <consortium name="The Broad Institute Genome Sequencing Center for Infectious Disease"/>
            <person name="Wu L."/>
            <person name="Ma J."/>
        </authorList>
    </citation>
    <scope>NUCLEOTIDE SEQUENCE [LARGE SCALE GENOMIC DNA]</scope>
    <source>
        <strain evidence="3">KCTC 52168</strain>
    </source>
</reference>
<keyword evidence="3" id="KW-1185">Reference proteome</keyword>
<gene>
    <name evidence="2" type="ORF">ACFOEN_08820</name>
</gene>
<dbReference type="SUPFAM" id="SSF53254">
    <property type="entry name" value="Phosphoglycerate mutase-like"/>
    <property type="match status" value="1"/>
</dbReference>
<keyword evidence="2" id="KW-0378">Hydrolase</keyword>
<feature type="chain" id="PRO_5046084305" evidence="1">
    <location>
        <begin position="28"/>
        <end position="227"/>
    </location>
</feature>
<dbReference type="PANTHER" id="PTHR48100">
    <property type="entry name" value="BROAD-SPECIFICITY PHOSPHATASE YOR283W-RELATED"/>
    <property type="match status" value="1"/>
</dbReference>
<dbReference type="PROSITE" id="PS00175">
    <property type="entry name" value="PG_MUTASE"/>
    <property type="match status" value="1"/>
</dbReference>
<protein>
    <submittedName>
        <fullName evidence="2">Histidine phosphatase family protein</fullName>
        <ecNumber evidence="2">3.1.3.-</ecNumber>
    </submittedName>
</protein>
<dbReference type="InterPro" id="IPR050275">
    <property type="entry name" value="PGM_Phosphatase"/>
</dbReference>
<dbReference type="EMBL" id="JBHRTI010000004">
    <property type="protein sequence ID" value="MFC3147742.1"/>
    <property type="molecule type" value="Genomic_DNA"/>
</dbReference>
<proteinExistence type="predicted"/>
<keyword evidence="1" id="KW-0732">Signal</keyword>